<evidence type="ECO:0000256" key="1">
    <source>
        <dbReference type="SAM" id="MobiDB-lite"/>
    </source>
</evidence>
<dbReference type="AlphaFoldDB" id="A0A5S4W1U8"/>
<dbReference type="EMBL" id="VSSR01000066">
    <property type="protein sequence ID" value="TYL75335.1"/>
    <property type="molecule type" value="Genomic_DNA"/>
</dbReference>
<protein>
    <submittedName>
        <fullName evidence="2">Uncharacterized protein</fullName>
    </submittedName>
</protein>
<gene>
    <name evidence="2" type="ORF">FXB38_33380</name>
</gene>
<proteinExistence type="predicted"/>
<dbReference type="Proteomes" id="UP000324853">
    <property type="component" value="Unassembled WGS sequence"/>
</dbReference>
<dbReference type="OrthoDB" id="8240972at2"/>
<comment type="caution">
    <text evidence="2">The sequence shown here is derived from an EMBL/GenBank/DDBJ whole genome shotgun (WGS) entry which is preliminary data.</text>
</comment>
<name>A0A5S4W1U8_9BRAD</name>
<evidence type="ECO:0000313" key="3">
    <source>
        <dbReference type="Proteomes" id="UP000324853"/>
    </source>
</evidence>
<reference evidence="2 3" key="1">
    <citation type="submission" date="2019-08" db="EMBL/GenBank/DDBJ databases">
        <title>Bradyrhizobium hipponensis sp. nov., a rhizobium isolated from a Lupinus angustifolius root nodule in Tunisia.</title>
        <authorList>
            <person name="Off K."/>
            <person name="Rejili M."/>
            <person name="Mars M."/>
            <person name="Brachmann A."/>
            <person name="Marin M."/>
        </authorList>
    </citation>
    <scope>NUCLEOTIDE SEQUENCE [LARGE SCALE GENOMIC DNA]</scope>
    <source>
        <strain evidence="2 3">CTAW11</strain>
    </source>
</reference>
<dbReference type="RefSeq" id="WP_148755202.1">
    <property type="nucleotide sequence ID" value="NZ_VSSR01000066.1"/>
</dbReference>
<keyword evidence="3" id="KW-1185">Reference proteome</keyword>
<sequence length="100" mass="11848">MHDWKSQLNALVAERMAFAKSLKVDIERPRPEPKKIVEPGGLSLPDYGGSERDEIRKRIERFKAHQERFVREREEYAELLLRRIRHDHEIEGELKLAESS</sequence>
<feature type="region of interest" description="Disordered" evidence="1">
    <location>
        <begin position="30"/>
        <end position="49"/>
    </location>
</feature>
<accession>A0A5S4W1U8</accession>
<organism evidence="2 3">
    <name type="scientific">Bradyrhizobium cytisi</name>
    <dbReference type="NCBI Taxonomy" id="515489"/>
    <lineage>
        <taxon>Bacteria</taxon>
        <taxon>Pseudomonadati</taxon>
        <taxon>Pseudomonadota</taxon>
        <taxon>Alphaproteobacteria</taxon>
        <taxon>Hyphomicrobiales</taxon>
        <taxon>Nitrobacteraceae</taxon>
        <taxon>Bradyrhizobium</taxon>
    </lineage>
</organism>
<evidence type="ECO:0000313" key="2">
    <source>
        <dbReference type="EMBL" id="TYL75335.1"/>
    </source>
</evidence>